<comment type="catalytic activity">
    <reaction evidence="14">
        <text>cortisone + NAD(+) = 17alpha-hydroxypregn-4-en-3,11,20-trione-21-al + NADH + H(+)</text>
        <dbReference type="Rhea" id="RHEA:42016"/>
        <dbReference type="ChEBI" id="CHEBI:15378"/>
        <dbReference type="ChEBI" id="CHEBI:16962"/>
        <dbReference type="ChEBI" id="CHEBI:57540"/>
        <dbReference type="ChEBI" id="CHEBI:57945"/>
        <dbReference type="ChEBI" id="CHEBI:78596"/>
    </reaction>
    <physiologicalReaction direction="left-to-right" evidence="14">
        <dbReference type="Rhea" id="RHEA:42017"/>
    </physiologicalReaction>
</comment>
<evidence type="ECO:0000313" key="25">
    <source>
        <dbReference type="WBParaSite" id="BXY_0770300.1"/>
    </source>
</evidence>
<protein>
    <recommendedName>
        <fullName evidence="16">3-hydroxyacyl-CoA dehydrogenase type-2</fullName>
        <ecNumber evidence="3">1.1.1.53</ecNumber>
        <ecNumber evidence="4">1.1.1.62</ecNumber>
    </recommendedName>
    <alternativeName>
        <fullName evidence="18">3-hydroxyacyl-CoA dehydrogenase type II</fullName>
    </alternativeName>
    <alternativeName>
        <fullName evidence="19">Mitochondrial ribonuclease P protein 2</fullName>
    </alternativeName>
    <alternativeName>
        <fullName evidence="17">Type II HADH</fullName>
    </alternativeName>
</protein>
<evidence type="ECO:0000256" key="14">
    <source>
        <dbReference type="ARBA" id="ARBA00052417"/>
    </source>
</evidence>
<dbReference type="Pfam" id="PF00106">
    <property type="entry name" value="adh_short"/>
    <property type="match status" value="1"/>
</dbReference>
<comment type="catalytic activity">
    <reaction evidence="15">
        <text>11-dehydrocorticosterone + NAD(+) = pregn-4-ene-3,11,20,21-tetraone + NADH + H(+)</text>
        <dbReference type="Rhea" id="RHEA:42020"/>
        <dbReference type="ChEBI" id="CHEBI:15378"/>
        <dbReference type="ChEBI" id="CHEBI:57540"/>
        <dbReference type="ChEBI" id="CHEBI:57945"/>
        <dbReference type="ChEBI" id="CHEBI:78600"/>
        <dbReference type="ChEBI" id="CHEBI:78601"/>
    </reaction>
    <physiologicalReaction direction="left-to-right" evidence="15">
        <dbReference type="Rhea" id="RHEA:42021"/>
    </physiologicalReaction>
</comment>
<evidence type="ECO:0000313" key="22">
    <source>
        <dbReference type="EMBL" id="CAG9116542.1"/>
    </source>
</evidence>
<dbReference type="InterPro" id="IPR020904">
    <property type="entry name" value="Sc_DH/Rdtase_CS"/>
</dbReference>
<dbReference type="GO" id="GO:0005739">
    <property type="term" value="C:mitochondrion"/>
    <property type="evidence" value="ECO:0007669"/>
    <property type="project" value="TreeGrafter"/>
</dbReference>
<comment type="catalytic activity">
    <reaction evidence="5">
        <text>17beta-estradiol + NAD(+) = estrone + NADH + H(+)</text>
        <dbReference type="Rhea" id="RHEA:24612"/>
        <dbReference type="ChEBI" id="CHEBI:15378"/>
        <dbReference type="ChEBI" id="CHEBI:16469"/>
        <dbReference type="ChEBI" id="CHEBI:17263"/>
        <dbReference type="ChEBI" id="CHEBI:57540"/>
        <dbReference type="ChEBI" id="CHEBI:57945"/>
        <dbReference type="EC" id="1.1.1.62"/>
    </reaction>
    <physiologicalReaction direction="left-to-right" evidence="5">
        <dbReference type="Rhea" id="RHEA:24613"/>
    </physiologicalReaction>
</comment>
<dbReference type="SUPFAM" id="SSF51735">
    <property type="entry name" value="NAD(P)-binding Rossmann-fold domains"/>
    <property type="match status" value="1"/>
</dbReference>
<dbReference type="SMR" id="A0A1I7S3X1"/>
<evidence type="ECO:0000256" key="13">
    <source>
        <dbReference type="ARBA" id="ARBA00052095"/>
    </source>
</evidence>
<dbReference type="FunFam" id="3.40.50.720:FF:000215">
    <property type="entry name" value="3-hydroxyacyl-CoA dehydrogenase type-2"/>
    <property type="match status" value="1"/>
</dbReference>
<dbReference type="Proteomes" id="UP000095284">
    <property type="component" value="Unplaced"/>
</dbReference>
<evidence type="ECO:0000256" key="16">
    <source>
        <dbReference type="ARBA" id="ARBA00072938"/>
    </source>
</evidence>
<gene>
    <name evidence="21" type="ORF">BXYJ_LOCUS9505</name>
</gene>
<dbReference type="PRINTS" id="PR00080">
    <property type="entry name" value="SDRFAMILY"/>
</dbReference>
<comment type="catalytic activity">
    <reaction evidence="7">
        <text>5alpha-androstane-3alpha,17beta-diol + NAD(+) = 17beta-hydroxy-5alpha-androstan-3-one + NADH + H(+)</text>
        <dbReference type="Rhea" id="RHEA:42004"/>
        <dbReference type="ChEBI" id="CHEBI:15378"/>
        <dbReference type="ChEBI" id="CHEBI:16330"/>
        <dbReference type="ChEBI" id="CHEBI:36713"/>
        <dbReference type="ChEBI" id="CHEBI:57540"/>
        <dbReference type="ChEBI" id="CHEBI:57945"/>
        <dbReference type="EC" id="1.1.1.53"/>
    </reaction>
    <physiologicalReaction direction="right-to-left" evidence="7">
        <dbReference type="Rhea" id="RHEA:42006"/>
    </physiologicalReaction>
</comment>
<reference evidence="25" key="1">
    <citation type="submission" date="2016-11" db="UniProtKB">
        <authorList>
            <consortium name="WormBaseParasite"/>
        </authorList>
    </citation>
    <scope>IDENTIFICATION</scope>
</reference>
<evidence type="ECO:0000256" key="12">
    <source>
        <dbReference type="ARBA" id="ARBA00051831"/>
    </source>
</evidence>
<evidence type="ECO:0000256" key="8">
    <source>
        <dbReference type="ARBA" id="ARBA00050435"/>
    </source>
</evidence>
<evidence type="ECO:0000256" key="19">
    <source>
        <dbReference type="ARBA" id="ARBA00082399"/>
    </source>
</evidence>
<accession>A0A1I7S3X1</accession>
<dbReference type="GO" id="GO:0047044">
    <property type="term" value="F:androstan-3-alpha,17-beta-diol dehydrogenase (NAD+) activity"/>
    <property type="evidence" value="ECO:0007669"/>
    <property type="project" value="UniProtKB-EC"/>
</dbReference>
<keyword evidence="24" id="KW-1185">Reference proteome</keyword>
<dbReference type="GO" id="GO:0008210">
    <property type="term" value="P:estrogen metabolic process"/>
    <property type="evidence" value="ECO:0007669"/>
    <property type="project" value="TreeGrafter"/>
</dbReference>
<dbReference type="Proteomes" id="UP000659654">
    <property type="component" value="Unassembled WGS sequence"/>
</dbReference>
<dbReference type="InterPro" id="IPR036291">
    <property type="entry name" value="NAD(P)-bd_dom_sf"/>
</dbReference>
<name>A0A1I7S3X1_BURXY</name>
<organism evidence="23 25">
    <name type="scientific">Bursaphelenchus xylophilus</name>
    <name type="common">Pinewood nematode worm</name>
    <name type="synonym">Aphelenchoides xylophilus</name>
    <dbReference type="NCBI Taxonomy" id="6326"/>
    <lineage>
        <taxon>Eukaryota</taxon>
        <taxon>Metazoa</taxon>
        <taxon>Ecdysozoa</taxon>
        <taxon>Nematoda</taxon>
        <taxon>Chromadorea</taxon>
        <taxon>Rhabditida</taxon>
        <taxon>Tylenchina</taxon>
        <taxon>Tylenchomorpha</taxon>
        <taxon>Aphelenchoidea</taxon>
        <taxon>Aphelenchoididae</taxon>
        <taxon>Bursaphelenchus</taxon>
    </lineage>
</organism>
<evidence type="ECO:0000256" key="3">
    <source>
        <dbReference type="ARBA" id="ARBA00024071"/>
    </source>
</evidence>
<comment type="catalytic activity">
    <reaction evidence="6">
        <text>a (3S)-3-hydroxyacyl-CoA + NAD(+) = a 3-oxoacyl-CoA + NADH + H(+)</text>
        <dbReference type="Rhea" id="RHEA:22432"/>
        <dbReference type="ChEBI" id="CHEBI:15378"/>
        <dbReference type="ChEBI" id="CHEBI:57318"/>
        <dbReference type="ChEBI" id="CHEBI:57540"/>
        <dbReference type="ChEBI" id="CHEBI:57945"/>
        <dbReference type="ChEBI" id="CHEBI:90726"/>
        <dbReference type="EC" id="1.1.1.35"/>
    </reaction>
    <physiologicalReaction direction="left-to-right" evidence="6">
        <dbReference type="Rhea" id="RHEA:22433"/>
    </physiologicalReaction>
    <physiologicalReaction direction="right-to-left" evidence="6">
        <dbReference type="Rhea" id="RHEA:22434"/>
    </physiologicalReaction>
</comment>
<evidence type="ECO:0000256" key="11">
    <source>
        <dbReference type="ARBA" id="ARBA00051637"/>
    </source>
</evidence>
<comment type="catalytic activity">
    <reaction evidence="11">
        <text>3beta,7beta-dihydroxy-5beta-cholan-24-oate + NAD(+) = 3beta-hydroxy-7-oxo-5beta-cholan-24-oate + NADH + H(+)</text>
        <dbReference type="Rhea" id="RHEA:42024"/>
        <dbReference type="ChEBI" id="CHEBI:15378"/>
        <dbReference type="ChEBI" id="CHEBI:57540"/>
        <dbReference type="ChEBI" id="CHEBI:57945"/>
        <dbReference type="ChEBI" id="CHEBI:78602"/>
        <dbReference type="ChEBI" id="CHEBI:78603"/>
    </reaction>
    <physiologicalReaction direction="left-to-right" evidence="11">
        <dbReference type="Rhea" id="RHEA:42025"/>
    </physiologicalReaction>
</comment>
<evidence type="ECO:0000256" key="1">
    <source>
        <dbReference type="ARBA" id="ARBA00006484"/>
    </source>
</evidence>
<reference evidence="22" key="2">
    <citation type="submission" date="2020-08" db="EMBL/GenBank/DDBJ databases">
        <authorList>
            <person name="Kikuchi T."/>
        </authorList>
    </citation>
    <scope>NUCLEOTIDE SEQUENCE</scope>
    <source>
        <strain evidence="21">Ka4C1</strain>
    </source>
</reference>
<dbReference type="eggNOG" id="KOG1199">
    <property type="taxonomic scope" value="Eukaryota"/>
</dbReference>
<comment type="catalytic activity">
    <reaction evidence="8">
        <text>17beta-hydroxy-5alpha-androstan-3-one + NAD(+) = 5alpha-androstan-3,17-dione + NADH + H(+)</text>
        <dbReference type="Rhea" id="RHEA:41992"/>
        <dbReference type="ChEBI" id="CHEBI:15378"/>
        <dbReference type="ChEBI" id="CHEBI:15994"/>
        <dbReference type="ChEBI" id="CHEBI:16330"/>
        <dbReference type="ChEBI" id="CHEBI:57540"/>
        <dbReference type="ChEBI" id="CHEBI:57945"/>
    </reaction>
    <physiologicalReaction direction="left-to-right" evidence="8">
        <dbReference type="Rhea" id="RHEA:41993"/>
    </physiologicalReaction>
</comment>
<dbReference type="PANTHER" id="PTHR43658">
    <property type="entry name" value="SHORT-CHAIN DEHYDROGENASE/REDUCTASE"/>
    <property type="match status" value="1"/>
</dbReference>
<evidence type="ECO:0000256" key="5">
    <source>
        <dbReference type="ARBA" id="ARBA00049381"/>
    </source>
</evidence>
<comment type="catalytic activity">
    <reaction evidence="10">
        <text>(3S)-3-hydroxybutanoyl-CoA + NAD(+) = acetoacetyl-CoA + NADH + H(+)</text>
        <dbReference type="Rhea" id="RHEA:30799"/>
        <dbReference type="ChEBI" id="CHEBI:15378"/>
        <dbReference type="ChEBI" id="CHEBI:57286"/>
        <dbReference type="ChEBI" id="CHEBI:57316"/>
        <dbReference type="ChEBI" id="CHEBI:57540"/>
        <dbReference type="ChEBI" id="CHEBI:57945"/>
    </reaction>
    <physiologicalReaction direction="left-to-right" evidence="10">
        <dbReference type="Rhea" id="RHEA:30800"/>
    </physiologicalReaction>
    <physiologicalReaction direction="right-to-left" evidence="10">
        <dbReference type="Rhea" id="RHEA:30801"/>
    </physiologicalReaction>
</comment>
<keyword evidence="2" id="KW-0560">Oxidoreductase</keyword>
<dbReference type="Proteomes" id="UP000582659">
    <property type="component" value="Unassembled WGS sequence"/>
</dbReference>
<evidence type="ECO:0000256" key="7">
    <source>
        <dbReference type="ARBA" id="ARBA00050365"/>
    </source>
</evidence>
<evidence type="ECO:0000256" key="20">
    <source>
        <dbReference type="RuleBase" id="RU000363"/>
    </source>
</evidence>
<sequence>MAVRPIKDLVALVTGGSSGLGRATVEYLHRNGARVALLDLDKTDGKDVVSGLKENAIFTPADVRKEDDVAKAFEQVKNTFGRLDAIVNCAGIAYAFRTYNTGKREKGPLERYQHTLDVNVIGTINVIRHGVHLMMDNKLNDPADPRGVIVNTASVAAFDGQIGQVAYSASKGAITSMTLPLARELGPSGIRVCTIAPGVFSTPLLEKLPSKVKKYLASLVPYPARLGDTTEFARLVETIIQNEYLNGETIRLDGALRMPP</sequence>
<evidence type="ECO:0000313" key="21">
    <source>
        <dbReference type="EMBL" id="CAD5226960.1"/>
    </source>
</evidence>
<comment type="similarity">
    <text evidence="1 20">Belongs to the short-chain dehydrogenases/reductases (SDR) family.</text>
</comment>
<evidence type="ECO:0000256" key="18">
    <source>
        <dbReference type="ARBA" id="ARBA00082293"/>
    </source>
</evidence>
<dbReference type="PANTHER" id="PTHR43658:SF8">
    <property type="entry name" value="17-BETA-HYDROXYSTEROID DEHYDROGENASE 14-RELATED"/>
    <property type="match status" value="1"/>
</dbReference>
<proteinExistence type="inferred from homology"/>
<dbReference type="GO" id="GO:0006631">
    <property type="term" value="P:fatty acid metabolic process"/>
    <property type="evidence" value="ECO:0007669"/>
    <property type="project" value="TreeGrafter"/>
</dbReference>
<evidence type="ECO:0000256" key="15">
    <source>
        <dbReference type="ARBA" id="ARBA00052668"/>
    </source>
</evidence>
<comment type="catalytic activity">
    <reaction evidence="13">
        <text>5alpha-pregnan-20beta-ol-3-one + NAD(+) = 5alpha-pregnane-3,20-dione + NADH + H(+)</text>
        <dbReference type="Rhea" id="RHEA:42008"/>
        <dbReference type="ChEBI" id="CHEBI:15378"/>
        <dbReference type="ChEBI" id="CHEBI:28952"/>
        <dbReference type="ChEBI" id="CHEBI:57540"/>
        <dbReference type="ChEBI" id="CHEBI:57945"/>
        <dbReference type="ChEBI" id="CHEBI:78594"/>
    </reaction>
    <physiologicalReaction direction="left-to-right" evidence="13">
        <dbReference type="Rhea" id="RHEA:42009"/>
    </physiologicalReaction>
</comment>
<evidence type="ECO:0000256" key="10">
    <source>
        <dbReference type="ARBA" id="ARBA00051004"/>
    </source>
</evidence>
<dbReference type="Gene3D" id="3.40.50.720">
    <property type="entry name" value="NAD(P)-binding Rossmann-like Domain"/>
    <property type="match status" value="1"/>
</dbReference>
<dbReference type="GO" id="GO:0004303">
    <property type="term" value="F:estradiol 17-beta-dehydrogenase [NAD(P)+] activity"/>
    <property type="evidence" value="ECO:0007669"/>
    <property type="project" value="UniProtKB-EC"/>
</dbReference>
<evidence type="ECO:0000256" key="9">
    <source>
        <dbReference type="ARBA" id="ARBA00050927"/>
    </source>
</evidence>
<evidence type="ECO:0000256" key="4">
    <source>
        <dbReference type="ARBA" id="ARBA00024072"/>
    </source>
</evidence>
<evidence type="ECO:0000256" key="6">
    <source>
        <dbReference type="ARBA" id="ARBA00050141"/>
    </source>
</evidence>
<dbReference type="GO" id="GO:0003857">
    <property type="term" value="F:(3S)-3-hydroxyacyl-CoA dehydrogenase (NAD+) activity"/>
    <property type="evidence" value="ECO:0007669"/>
    <property type="project" value="UniProtKB-EC"/>
</dbReference>
<dbReference type="WBParaSite" id="BXY_0770300.1">
    <property type="protein sequence ID" value="BXY_0770300.1"/>
    <property type="gene ID" value="BXY_0770300"/>
</dbReference>
<dbReference type="OrthoDB" id="1274115at2759"/>
<dbReference type="EMBL" id="CAJFCV020000004">
    <property type="protein sequence ID" value="CAG9116542.1"/>
    <property type="molecule type" value="Genomic_DNA"/>
</dbReference>
<comment type="catalytic activity">
    <reaction evidence="9">
        <text>cortisol + NAD(+) = 11beta,17alpha-dihydroxypregn-4-ene-3,20,21-trione + NADH + H(+)</text>
        <dbReference type="Rhea" id="RHEA:42012"/>
        <dbReference type="ChEBI" id="CHEBI:15378"/>
        <dbReference type="ChEBI" id="CHEBI:17650"/>
        <dbReference type="ChEBI" id="CHEBI:57540"/>
        <dbReference type="ChEBI" id="CHEBI:57945"/>
        <dbReference type="ChEBI" id="CHEBI:78595"/>
    </reaction>
    <physiologicalReaction direction="left-to-right" evidence="9">
        <dbReference type="Rhea" id="RHEA:42013"/>
    </physiologicalReaction>
</comment>
<evidence type="ECO:0000313" key="24">
    <source>
        <dbReference type="Proteomes" id="UP000659654"/>
    </source>
</evidence>
<evidence type="ECO:0000256" key="17">
    <source>
        <dbReference type="ARBA" id="ARBA00079624"/>
    </source>
</evidence>
<comment type="catalytic activity">
    <reaction evidence="12">
        <text>ursodeoxycholate + NAD(+) = 7-oxolithocholate + NADH + H(+)</text>
        <dbReference type="Rhea" id="RHEA:42028"/>
        <dbReference type="ChEBI" id="CHEBI:15378"/>
        <dbReference type="ChEBI" id="CHEBI:57540"/>
        <dbReference type="ChEBI" id="CHEBI:57945"/>
        <dbReference type="ChEBI" id="CHEBI:78604"/>
        <dbReference type="ChEBI" id="CHEBI:78605"/>
    </reaction>
    <physiologicalReaction direction="left-to-right" evidence="12">
        <dbReference type="Rhea" id="RHEA:42029"/>
    </physiologicalReaction>
</comment>
<dbReference type="CDD" id="cd05371">
    <property type="entry name" value="HSD10-like_SDR_c"/>
    <property type="match status" value="1"/>
</dbReference>
<dbReference type="GO" id="GO:0008209">
    <property type="term" value="P:androgen metabolic process"/>
    <property type="evidence" value="ECO:0007669"/>
    <property type="project" value="TreeGrafter"/>
</dbReference>
<dbReference type="EC" id="1.1.1.62" evidence="4"/>
<dbReference type="EC" id="1.1.1.53" evidence="3"/>
<dbReference type="AlphaFoldDB" id="A0A1I7S3X1"/>
<evidence type="ECO:0000313" key="23">
    <source>
        <dbReference type="Proteomes" id="UP000095284"/>
    </source>
</evidence>
<dbReference type="PROSITE" id="PS00061">
    <property type="entry name" value="ADH_SHORT"/>
    <property type="match status" value="1"/>
</dbReference>
<dbReference type="PRINTS" id="PR00081">
    <property type="entry name" value="GDHRDH"/>
</dbReference>
<dbReference type="InterPro" id="IPR002347">
    <property type="entry name" value="SDR_fam"/>
</dbReference>
<evidence type="ECO:0000256" key="2">
    <source>
        <dbReference type="ARBA" id="ARBA00023002"/>
    </source>
</evidence>
<dbReference type="EMBL" id="CAJFDI010000004">
    <property type="protein sequence ID" value="CAD5226960.1"/>
    <property type="molecule type" value="Genomic_DNA"/>
</dbReference>